<dbReference type="AlphaFoldDB" id="A0A4R0HA44"/>
<evidence type="ECO:0000313" key="3">
    <source>
        <dbReference type="EMBL" id="TCC07855.1"/>
    </source>
</evidence>
<keyword evidence="4" id="KW-1185">Reference proteome</keyword>
<evidence type="ECO:0000313" key="4">
    <source>
        <dbReference type="Proteomes" id="UP000292346"/>
    </source>
</evidence>
<sequence length="301" mass="31651">MDTWSRTGPVVVEVDGSAENLRVVDYASAEALRVGAELVLVAPYSAHTPFTPMLPGYAPKPSAELADAAVRAAMAHVRHRDGYATELAAVTEEGPRVRVLAHAARDARMLVVGRSRSRGPQRLVHTQINLTLAARAGCPVVVVPLSWKPSQLDRKVAVGIDGTALSAEALEFAFGIAAGREADLTVVHSGVPTGHGTADEECSWISRADHILSETLAPWSSQFPGVKVTRFLSSRAPAAALVRESCEAGLVVVGSHDGSSPVDAVARRSVAAMTCPVAIVPHHLTGAQHPAERTESAVPTR</sequence>
<comment type="caution">
    <text evidence="3">The sequence shown here is derived from an EMBL/GenBank/DDBJ whole genome shotgun (WGS) entry which is preliminary data.</text>
</comment>
<accession>A0A4R0HA44</accession>
<dbReference type="Pfam" id="PF00582">
    <property type="entry name" value="Usp"/>
    <property type="match status" value="2"/>
</dbReference>
<dbReference type="SUPFAM" id="SSF52402">
    <property type="entry name" value="Adenine nucleotide alpha hydrolases-like"/>
    <property type="match status" value="2"/>
</dbReference>
<dbReference type="InterPro" id="IPR014729">
    <property type="entry name" value="Rossmann-like_a/b/a_fold"/>
</dbReference>
<comment type="similarity">
    <text evidence="1">Belongs to the universal stress protein A family.</text>
</comment>
<dbReference type="PANTHER" id="PTHR46268">
    <property type="entry name" value="STRESS RESPONSE PROTEIN NHAX"/>
    <property type="match status" value="1"/>
</dbReference>
<dbReference type="RefSeq" id="WP_131338729.1">
    <property type="nucleotide sequence ID" value="NZ_SJJZ01000002.1"/>
</dbReference>
<dbReference type="OrthoDB" id="5143389at2"/>
<protein>
    <submittedName>
        <fullName evidence="3">Universal stress protein</fullName>
    </submittedName>
</protein>
<proteinExistence type="inferred from homology"/>
<gene>
    <name evidence="3" type="ORF">E0H45_18095</name>
</gene>
<dbReference type="Gene3D" id="3.40.50.620">
    <property type="entry name" value="HUPs"/>
    <property type="match status" value="2"/>
</dbReference>
<feature type="domain" description="UspA" evidence="2">
    <location>
        <begin position="154"/>
        <end position="281"/>
    </location>
</feature>
<feature type="domain" description="UspA" evidence="2">
    <location>
        <begin position="9"/>
        <end position="144"/>
    </location>
</feature>
<dbReference type="PANTHER" id="PTHR46268:SF27">
    <property type="entry name" value="UNIVERSAL STRESS PROTEIN RV2623"/>
    <property type="match status" value="1"/>
</dbReference>
<dbReference type="InterPro" id="IPR006016">
    <property type="entry name" value="UspA"/>
</dbReference>
<evidence type="ECO:0000256" key="1">
    <source>
        <dbReference type="ARBA" id="ARBA00008791"/>
    </source>
</evidence>
<dbReference type="EMBL" id="SJJZ01000002">
    <property type="protein sequence ID" value="TCC07855.1"/>
    <property type="molecule type" value="Genomic_DNA"/>
</dbReference>
<name>A0A4R0HA44_9ACTN</name>
<evidence type="ECO:0000259" key="2">
    <source>
        <dbReference type="Pfam" id="PF00582"/>
    </source>
</evidence>
<dbReference type="Proteomes" id="UP000292346">
    <property type="component" value="Unassembled WGS sequence"/>
</dbReference>
<reference evidence="3 4" key="1">
    <citation type="submission" date="2019-02" db="EMBL/GenBank/DDBJ databases">
        <title>Kribbella capetownensis sp. nov. and Kribbella speibonae sp. nov., isolated from soil.</title>
        <authorList>
            <person name="Curtis S.M."/>
            <person name="Norton I."/>
            <person name="Everest G.J."/>
            <person name="Meyers P.R."/>
        </authorList>
    </citation>
    <scope>NUCLEOTIDE SEQUENCE [LARGE SCALE GENOMIC DNA]</scope>
    <source>
        <strain evidence="3 4">KCTC 29219</strain>
    </source>
</reference>
<dbReference type="CDD" id="cd00293">
    <property type="entry name" value="USP-like"/>
    <property type="match status" value="1"/>
</dbReference>
<organism evidence="3 4">
    <name type="scientific">Kribbella soli</name>
    <dbReference type="NCBI Taxonomy" id="1124743"/>
    <lineage>
        <taxon>Bacteria</taxon>
        <taxon>Bacillati</taxon>
        <taxon>Actinomycetota</taxon>
        <taxon>Actinomycetes</taxon>
        <taxon>Propionibacteriales</taxon>
        <taxon>Kribbellaceae</taxon>
        <taxon>Kribbella</taxon>
    </lineage>
</organism>